<name>A0A8I1KI60_9HYPH</name>
<evidence type="ECO:0000313" key="2">
    <source>
        <dbReference type="Proteomes" id="UP000623250"/>
    </source>
</evidence>
<dbReference type="SUPFAM" id="SSF53335">
    <property type="entry name" value="S-adenosyl-L-methionine-dependent methyltransferases"/>
    <property type="match status" value="1"/>
</dbReference>
<evidence type="ECO:0000313" key="1">
    <source>
        <dbReference type="EMBL" id="MBJ7542277.1"/>
    </source>
</evidence>
<dbReference type="Proteomes" id="UP000623250">
    <property type="component" value="Unassembled WGS sequence"/>
</dbReference>
<dbReference type="AlphaFoldDB" id="A0A8I1KI60"/>
<keyword evidence="1" id="KW-0489">Methyltransferase</keyword>
<dbReference type="GO" id="GO:0008168">
    <property type="term" value="F:methyltransferase activity"/>
    <property type="evidence" value="ECO:0007669"/>
    <property type="project" value="UniProtKB-KW"/>
</dbReference>
<proteinExistence type="predicted"/>
<keyword evidence="1" id="KW-0808">Transferase</keyword>
<dbReference type="InterPro" id="IPR029063">
    <property type="entry name" value="SAM-dependent_MTases_sf"/>
</dbReference>
<accession>A0A8I1KI60</accession>
<dbReference type="GO" id="GO:0032259">
    <property type="term" value="P:methylation"/>
    <property type="evidence" value="ECO:0007669"/>
    <property type="project" value="UniProtKB-KW"/>
</dbReference>
<comment type="caution">
    <text evidence="1">The sequence shown here is derived from an EMBL/GenBank/DDBJ whole genome shotgun (WGS) entry which is preliminary data.</text>
</comment>
<dbReference type="Gene3D" id="3.40.50.150">
    <property type="entry name" value="Vaccinia Virus protein VP39"/>
    <property type="match status" value="1"/>
</dbReference>
<dbReference type="EMBL" id="JAEMUK010000004">
    <property type="protein sequence ID" value="MBJ7542277.1"/>
    <property type="molecule type" value="Genomic_DNA"/>
</dbReference>
<reference evidence="1 2" key="1">
    <citation type="submission" date="2020-12" db="EMBL/GenBank/DDBJ databases">
        <title>Revised draft genomes of Rhodomicrobium vannielii ATCC 17100 and Rhodomicrobium udaipurense JA643.</title>
        <authorList>
            <person name="Conners E.M."/>
            <person name="Davenport E.J."/>
            <person name="Bose A."/>
        </authorList>
    </citation>
    <scope>NUCLEOTIDE SEQUENCE [LARGE SCALE GENOMIC DNA]</scope>
    <source>
        <strain evidence="1 2">JA643</strain>
    </source>
</reference>
<keyword evidence="2" id="KW-1185">Reference proteome</keyword>
<sequence>MQRWSSQLNRYLRVGQRRVEGWLDPFSARYIAELIFLLRESGRFGPCAEIGVHHGRLFILLHLASEDLSVAIDVFGNQHLNTDRSGRGDKKRFLENLVRWGGDPSRVAILQKSSLEIAPEEILSLVGPISVFSVDGGHTAECALNDLKLAEATLHPGGVVVLDDFFNEVWPEVCVGAVQYFISGGRLKPFAVTPNKILLCDPDYNAFYRTTLRDRLRLYHDKDAELFGSPVSIMGVSRHGRFGLLKRRVAASPAGPLLKQLKNVLWRSA</sequence>
<dbReference type="Pfam" id="PF13578">
    <property type="entry name" value="Methyltransf_24"/>
    <property type="match status" value="1"/>
</dbReference>
<organism evidence="1 2">
    <name type="scientific">Rhodomicrobium udaipurense</name>
    <dbReference type="NCBI Taxonomy" id="1202716"/>
    <lineage>
        <taxon>Bacteria</taxon>
        <taxon>Pseudomonadati</taxon>
        <taxon>Pseudomonadota</taxon>
        <taxon>Alphaproteobacteria</taxon>
        <taxon>Hyphomicrobiales</taxon>
        <taxon>Hyphomicrobiaceae</taxon>
        <taxon>Rhodomicrobium</taxon>
    </lineage>
</organism>
<gene>
    <name evidence="1" type="ORF">JDN41_01735</name>
</gene>
<dbReference type="RefSeq" id="WP_052037176.1">
    <property type="nucleotide sequence ID" value="NZ_JAEMUK010000004.1"/>
</dbReference>
<protein>
    <submittedName>
        <fullName evidence="1">Class I SAM-dependent methyltransferase</fullName>
    </submittedName>
</protein>